<evidence type="ECO:0000256" key="5">
    <source>
        <dbReference type="ARBA" id="ARBA00023242"/>
    </source>
</evidence>
<gene>
    <name evidence="7" type="ORF">DFP72DRAFT_1060227</name>
</gene>
<evidence type="ECO:0000256" key="1">
    <source>
        <dbReference type="ARBA" id="ARBA00004123"/>
    </source>
</evidence>
<dbReference type="PANTHER" id="PTHR15263:SF1">
    <property type="entry name" value="NF-KAPPA-B INHIBITOR-LIKE PROTEIN 1"/>
    <property type="match status" value="1"/>
</dbReference>
<comment type="caution">
    <text evidence="7">The sequence shown here is derived from an EMBL/GenBank/DDBJ whole genome shotgun (WGS) entry which is preliminary data.</text>
</comment>
<feature type="compositionally biased region" description="Basic and acidic residues" evidence="6">
    <location>
        <begin position="8"/>
        <end position="20"/>
    </location>
</feature>
<evidence type="ECO:0000256" key="4">
    <source>
        <dbReference type="ARBA" id="ARBA00023043"/>
    </source>
</evidence>
<evidence type="ECO:0008006" key="9">
    <source>
        <dbReference type="Google" id="ProtNLM"/>
    </source>
</evidence>
<evidence type="ECO:0000256" key="3">
    <source>
        <dbReference type="ARBA" id="ARBA00022737"/>
    </source>
</evidence>
<sequence>MPKLKLKRTPEEEAAHQERKALRKEKKRKRSERSYASSSKRAHKETDDDVTQWRKWASSDEDDISAETTRPSKPGHGYPRGSSFNPDRVDDDSVRDAEMEEEMFRDRLFGALGEDERLDGLESHLNDFVHVPDRWRNAAAGSSEKVLYEEDDFLKLNPTTLDDDEYAEWIRLGMYRKSHAAEHAENVRRKAAAAERRAAEKARKAESRRLEKEAEEERRRKKKERELAKKSHVKDEYHVKWKVLLGEANGAEVTERPLEFDEIPWPIYHPASGVVEEDFTKDTISTFLLAGKDSGDKKTRKDILRETFLRFHPDKFEGRFMRRVKESDQEKVREAIQQISRVLNHLLEGH</sequence>
<feature type="region of interest" description="Disordered" evidence="6">
    <location>
        <begin position="181"/>
        <end position="229"/>
    </location>
</feature>
<dbReference type="EMBL" id="JACGCI010000006">
    <property type="protein sequence ID" value="KAF6763033.1"/>
    <property type="molecule type" value="Genomic_DNA"/>
</dbReference>
<name>A0A8H6ICM4_9AGAR</name>
<dbReference type="GO" id="GO:0005634">
    <property type="term" value="C:nucleus"/>
    <property type="evidence" value="ECO:0007669"/>
    <property type="project" value="UniProtKB-SubCell"/>
</dbReference>
<keyword evidence="8" id="KW-1185">Reference proteome</keyword>
<keyword evidence="4" id="KW-0040">ANK repeat</keyword>
<reference evidence="7 8" key="1">
    <citation type="submission" date="2020-07" db="EMBL/GenBank/DDBJ databases">
        <title>Comparative genomics of pyrophilous fungi reveals a link between fire events and developmental genes.</title>
        <authorList>
            <consortium name="DOE Joint Genome Institute"/>
            <person name="Steindorff A.S."/>
            <person name="Carver A."/>
            <person name="Calhoun S."/>
            <person name="Stillman K."/>
            <person name="Liu H."/>
            <person name="Lipzen A."/>
            <person name="Pangilinan J."/>
            <person name="Labutti K."/>
            <person name="Bruns T.D."/>
            <person name="Grigoriev I.V."/>
        </authorList>
    </citation>
    <scope>NUCLEOTIDE SEQUENCE [LARGE SCALE GENOMIC DNA]</scope>
    <source>
        <strain evidence="7 8">CBS 144469</strain>
    </source>
</reference>
<accession>A0A8H6ICM4</accession>
<organism evidence="7 8">
    <name type="scientific">Ephemerocybe angulata</name>
    <dbReference type="NCBI Taxonomy" id="980116"/>
    <lineage>
        <taxon>Eukaryota</taxon>
        <taxon>Fungi</taxon>
        <taxon>Dikarya</taxon>
        <taxon>Basidiomycota</taxon>
        <taxon>Agaricomycotina</taxon>
        <taxon>Agaricomycetes</taxon>
        <taxon>Agaricomycetidae</taxon>
        <taxon>Agaricales</taxon>
        <taxon>Agaricineae</taxon>
        <taxon>Psathyrellaceae</taxon>
        <taxon>Ephemerocybe</taxon>
    </lineage>
</organism>
<feature type="region of interest" description="Disordered" evidence="6">
    <location>
        <begin position="1"/>
        <end position="97"/>
    </location>
</feature>
<evidence type="ECO:0000256" key="6">
    <source>
        <dbReference type="SAM" id="MobiDB-lite"/>
    </source>
</evidence>
<feature type="compositionally biased region" description="Basic and acidic residues" evidence="6">
    <location>
        <begin position="87"/>
        <end position="97"/>
    </location>
</feature>
<dbReference type="AlphaFoldDB" id="A0A8H6ICM4"/>
<evidence type="ECO:0000256" key="2">
    <source>
        <dbReference type="ARBA" id="ARBA00022553"/>
    </source>
</evidence>
<keyword evidence="2" id="KW-0597">Phosphoprotein</keyword>
<dbReference type="PANTHER" id="PTHR15263">
    <property type="entry name" value="I-KAPPA-B-LIKE PROTEIN IKBL"/>
    <property type="match status" value="1"/>
</dbReference>
<keyword evidence="5" id="KW-0539">Nucleus</keyword>
<feature type="compositionally biased region" description="Basic residues" evidence="6">
    <location>
        <begin position="21"/>
        <end position="31"/>
    </location>
</feature>
<proteinExistence type="predicted"/>
<dbReference type="Proteomes" id="UP000521943">
    <property type="component" value="Unassembled WGS sequence"/>
</dbReference>
<dbReference type="GO" id="GO:0043124">
    <property type="term" value="P:negative regulation of canonical NF-kappaB signal transduction"/>
    <property type="evidence" value="ECO:0007669"/>
    <property type="project" value="InterPro"/>
</dbReference>
<keyword evidence="3" id="KW-0677">Repeat</keyword>
<dbReference type="InterPro" id="IPR038753">
    <property type="entry name" value="NFKBIL1"/>
</dbReference>
<comment type="subcellular location">
    <subcellularLocation>
        <location evidence="1">Nucleus</location>
    </subcellularLocation>
</comment>
<dbReference type="OrthoDB" id="5580261at2759"/>
<evidence type="ECO:0000313" key="8">
    <source>
        <dbReference type="Proteomes" id="UP000521943"/>
    </source>
</evidence>
<protein>
    <recommendedName>
        <fullName evidence="9">NF-kappa-B inhibitor-like protein 1</fullName>
    </recommendedName>
</protein>
<evidence type="ECO:0000313" key="7">
    <source>
        <dbReference type="EMBL" id="KAF6763033.1"/>
    </source>
</evidence>